<dbReference type="OrthoDB" id="1752234at2759"/>
<feature type="region of interest" description="Disordered" evidence="1">
    <location>
        <begin position="52"/>
        <end position="160"/>
    </location>
</feature>
<evidence type="ECO:0000256" key="1">
    <source>
        <dbReference type="SAM" id="MobiDB-lite"/>
    </source>
</evidence>
<dbReference type="Proteomes" id="UP000325081">
    <property type="component" value="Unassembled WGS sequence"/>
</dbReference>
<proteinExistence type="predicted"/>
<organism evidence="3 4">
    <name type="scientific">Striga asiatica</name>
    <name type="common">Asiatic witchweed</name>
    <name type="synonym">Buchnera asiatica</name>
    <dbReference type="NCBI Taxonomy" id="4170"/>
    <lineage>
        <taxon>Eukaryota</taxon>
        <taxon>Viridiplantae</taxon>
        <taxon>Streptophyta</taxon>
        <taxon>Embryophyta</taxon>
        <taxon>Tracheophyta</taxon>
        <taxon>Spermatophyta</taxon>
        <taxon>Magnoliopsida</taxon>
        <taxon>eudicotyledons</taxon>
        <taxon>Gunneridae</taxon>
        <taxon>Pentapetalae</taxon>
        <taxon>asterids</taxon>
        <taxon>lamiids</taxon>
        <taxon>Lamiales</taxon>
        <taxon>Orobanchaceae</taxon>
        <taxon>Buchnereae</taxon>
        <taxon>Striga</taxon>
    </lineage>
</organism>
<dbReference type="EMBL" id="BKCP01008181">
    <property type="protein sequence ID" value="GER48110.1"/>
    <property type="molecule type" value="Genomic_DNA"/>
</dbReference>
<sequence>MNLHWAITFMFFLSAIIDLSHGESRPLSVLSTLCGHGGRIPKIPPPPKALYKGVKPNEPYQEGSPEVTLPPKYFFNSGKRLVPTGPNREESPEIPSPPKYFFNSGKRLVPTGPNREESPEIPSPPKYFFNSGKRLVLTGPNREESPEVPSPPKYFKKDKF</sequence>
<reference evidence="4" key="1">
    <citation type="journal article" date="2019" name="Curr. Biol.">
        <title>Genome Sequence of Striga asiatica Provides Insight into the Evolution of Plant Parasitism.</title>
        <authorList>
            <person name="Yoshida S."/>
            <person name="Kim S."/>
            <person name="Wafula E.K."/>
            <person name="Tanskanen J."/>
            <person name="Kim Y.M."/>
            <person name="Honaas L."/>
            <person name="Yang Z."/>
            <person name="Spallek T."/>
            <person name="Conn C.E."/>
            <person name="Ichihashi Y."/>
            <person name="Cheong K."/>
            <person name="Cui S."/>
            <person name="Der J.P."/>
            <person name="Gundlach H."/>
            <person name="Jiao Y."/>
            <person name="Hori C."/>
            <person name="Ishida J.K."/>
            <person name="Kasahara H."/>
            <person name="Kiba T."/>
            <person name="Kim M.S."/>
            <person name="Koo N."/>
            <person name="Laohavisit A."/>
            <person name="Lee Y.H."/>
            <person name="Lumba S."/>
            <person name="McCourt P."/>
            <person name="Mortimer J.C."/>
            <person name="Mutuku J.M."/>
            <person name="Nomura T."/>
            <person name="Sasaki-Sekimoto Y."/>
            <person name="Seto Y."/>
            <person name="Wang Y."/>
            <person name="Wakatake T."/>
            <person name="Sakakibara H."/>
            <person name="Demura T."/>
            <person name="Yamaguchi S."/>
            <person name="Yoneyama K."/>
            <person name="Manabe R.I."/>
            <person name="Nelson D.C."/>
            <person name="Schulman A.H."/>
            <person name="Timko M.P."/>
            <person name="dePamphilis C.W."/>
            <person name="Choi D."/>
            <person name="Shirasu K."/>
        </authorList>
    </citation>
    <scope>NUCLEOTIDE SEQUENCE [LARGE SCALE GENOMIC DNA]</scope>
    <source>
        <strain evidence="4">cv. UVA1</strain>
    </source>
</reference>
<gene>
    <name evidence="3" type="ORF">STAS_25268</name>
</gene>
<keyword evidence="4" id="KW-1185">Reference proteome</keyword>
<evidence type="ECO:0000256" key="2">
    <source>
        <dbReference type="SAM" id="SignalP"/>
    </source>
</evidence>
<accession>A0A5A7QSB2</accession>
<evidence type="ECO:0000313" key="4">
    <source>
        <dbReference type="Proteomes" id="UP000325081"/>
    </source>
</evidence>
<name>A0A5A7QSB2_STRAF</name>
<evidence type="ECO:0000313" key="3">
    <source>
        <dbReference type="EMBL" id="GER48110.1"/>
    </source>
</evidence>
<dbReference type="AlphaFoldDB" id="A0A5A7QSB2"/>
<feature type="signal peptide" evidence="2">
    <location>
        <begin position="1"/>
        <end position="22"/>
    </location>
</feature>
<keyword evidence="2" id="KW-0732">Signal</keyword>
<feature type="chain" id="PRO_5022971315" evidence="2">
    <location>
        <begin position="23"/>
        <end position="160"/>
    </location>
</feature>
<comment type="caution">
    <text evidence="3">The sequence shown here is derived from an EMBL/GenBank/DDBJ whole genome shotgun (WGS) entry which is preliminary data.</text>
</comment>
<protein>
    <submittedName>
        <fullName evidence="3">Cell surface antigen I/II</fullName>
    </submittedName>
</protein>